<evidence type="ECO:0008006" key="3">
    <source>
        <dbReference type="Google" id="ProtNLM"/>
    </source>
</evidence>
<dbReference type="Proteomes" id="UP000193926">
    <property type="component" value="Unassembled WGS sequence"/>
</dbReference>
<dbReference type="AlphaFoldDB" id="A0A1X4N976"/>
<proteinExistence type="predicted"/>
<reference evidence="1 2" key="1">
    <citation type="submission" date="2014-03" db="EMBL/GenBank/DDBJ databases">
        <title>The draft genome sequence of Marivita geojedonensis KCTC 23882.</title>
        <authorList>
            <person name="Lai Q."/>
            <person name="Shao Z."/>
        </authorList>
    </citation>
    <scope>NUCLEOTIDE SEQUENCE [LARGE SCALE GENOMIC DNA]</scope>
    <source>
        <strain evidence="1 2">DPG-138</strain>
    </source>
</reference>
<gene>
    <name evidence="1" type="ORF">MGEO_20220</name>
</gene>
<name>A0A1X4N976_9RHOB</name>
<accession>A0A1X4N976</accession>
<keyword evidence="2" id="KW-1185">Reference proteome</keyword>
<evidence type="ECO:0000313" key="1">
    <source>
        <dbReference type="EMBL" id="OSQ42900.1"/>
    </source>
</evidence>
<protein>
    <recommendedName>
        <fullName evidence="3">Tyrosine specific protein phosphatases domain-containing protein</fullName>
    </recommendedName>
</protein>
<organism evidence="1 2">
    <name type="scientific">Marivita geojedonensis</name>
    <dbReference type="NCBI Taxonomy" id="1123756"/>
    <lineage>
        <taxon>Bacteria</taxon>
        <taxon>Pseudomonadati</taxon>
        <taxon>Pseudomonadota</taxon>
        <taxon>Alphaproteobacteria</taxon>
        <taxon>Rhodobacterales</taxon>
        <taxon>Roseobacteraceae</taxon>
        <taxon>Marivita</taxon>
    </lineage>
</organism>
<comment type="caution">
    <text evidence="1">The sequence shown here is derived from an EMBL/GenBank/DDBJ whole genome shotgun (WGS) entry which is preliminary data.</text>
</comment>
<dbReference type="STRING" id="1123756.MGEO_20220"/>
<dbReference type="InterPro" id="IPR029021">
    <property type="entry name" value="Prot-tyrosine_phosphatase-like"/>
</dbReference>
<dbReference type="OrthoDB" id="7826480at2"/>
<evidence type="ECO:0000313" key="2">
    <source>
        <dbReference type="Proteomes" id="UP000193926"/>
    </source>
</evidence>
<dbReference type="RefSeq" id="WP_085641568.1">
    <property type="nucleotide sequence ID" value="NZ_PVTN01000039.1"/>
</dbReference>
<dbReference type="EMBL" id="JFKC01000041">
    <property type="protein sequence ID" value="OSQ42900.1"/>
    <property type="molecule type" value="Genomic_DNA"/>
</dbReference>
<sequence length="182" mass="19458">MLARNAPDAPDGMTFFRPVLSGVLYRSGFSGGDEDRTGMSSAQRVSLCESGFDTAFYADFGKNTDFGRTSCGSGTLDYAAARSSRPSAVMQAIHDTIKNPGKGPVLVHCMWGVHSSGALSAMALVQFCGWSEERAKAYWDKGRNGAPCSNGCDAWIDAKFDKFKVDSSLSITDAERAAICPK</sequence>
<dbReference type="Gene3D" id="3.90.190.10">
    <property type="entry name" value="Protein tyrosine phosphatase superfamily"/>
    <property type="match status" value="1"/>
</dbReference>
<dbReference type="SUPFAM" id="SSF52799">
    <property type="entry name" value="(Phosphotyrosine protein) phosphatases II"/>
    <property type="match status" value="1"/>
</dbReference>